<comment type="catalytic activity">
    <reaction evidence="1 18">
        <text>a 1,2-diacyl-sn-glycero-3-phosphate + CTP + H(+) = a CDP-1,2-diacyl-sn-glycerol + diphosphate</text>
        <dbReference type="Rhea" id="RHEA:16229"/>
        <dbReference type="ChEBI" id="CHEBI:15378"/>
        <dbReference type="ChEBI" id="CHEBI:33019"/>
        <dbReference type="ChEBI" id="CHEBI:37563"/>
        <dbReference type="ChEBI" id="CHEBI:58332"/>
        <dbReference type="ChEBI" id="CHEBI:58608"/>
        <dbReference type="EC" id="2.7.7.41"/>
    </reaction>
</comment>
<feature type="transmembrane region" description="Helical" evidence="19">
    <location>
        <begin position="28"/>
        <end position="46"/>
    </location>
</feature>
<dbReference type="PROSITE" id="PS01315">
    <property type="entry name" value="CDS"/>
    <property type="match status" value="1"/>
</dbReference>
<keyword evidence="12 18" id="KW-0548">Nucleotidyltransferase</keyword>
<evidence type="ECO:0000256" key="5">
    <source>
        <dbReference type="ARBA" id="ARBA00010185"/>
    </source>
</evidence>
<comment type="pathway">
    <text evidence="3 18">Phospholipid metabolism; CDP-diacylglycerol biosynthesis; CDP-diacylglycerol from sn-glycerol 3-phosphate: step 3/3.</text>
</comment>
<evidence type="ECO:0000256" key="4">
    <source>
        <dbReference type="ARBA" id="ARBA00005189"/>
    </source>
</evidence>
<comment type="pathway">
    <text evidence="4">Lipid metabolism.</text>
</comment>
<evidence type="ECO:0000256" key="10">
    <source>
        <dbReference type="ARBA" id="ARBA00022679"/>
    </source>
</evidence>
<evidence type="ECO:0000313" key="21">
    <source>
        <dbReference type="Proteomes" id="UP000028073"/>
    </source>
</evidence>
<name>A0A081NH86_9GAMM</name>
<feature type="transmembrane region" description="Helical" evidence="19">
    <location>
        <begin position="135"/>
        <end position="153"/>
    </location>
</feature>
<keyword evidence="14" id="KW-0443">Lipid metabolism</keyword>
<dbReference type="PANTHER" id="PTHR46382:SF1">
    <property type="entry name" value="PHOSPHATIDATE CYTIDYLYLTRANSFERASE"/>
    <property type="match status" value="1"/>
</dbReference>
<dbReference type="InterPro" id="IPR000374">
    <property type="entry name" value="PC_trans"/>
</dbReference>
<dbReference type="eggNOG" id="COG4589">
    <property type="taxonomic scope" value="Bacteria"/>
</dbReference>
<dbReference type="UniPathway" id="UPA00557">
    <property type="reaction ID" value="UER00614"/>
</dbReference>
<protein>
    <recommendedName>
        <fullName evidence="7 18">Phosphatidate cytidylyltransferase</fullName>
        <ecNumber evidence="6 18">2.7.7.41</ecNumber>
    </recommendedName>
</protein>
<comment type="subcellular location">
    <subcellularLocation>
        <location evidence="2">Cell membrane</location>
        <topology evidence="2">Multi-pass membrane protein</topology>
    </subcellularLocation>
</comment>
<evidence type="ECO:0000256" key="6">
    <source>
        <dbReference type="ARBA" id="ARBA00012487"/>
    </source>
</evidence>
<evidence type="ECO:0000256" key="14">
    <source>
        <dbReference type="ARBA" id="ARBA00023098"/>
    </source>
</evidence>
<keyword evidence="17" id="KW-1208">Phospholipid metabolism</keyword>
<comment type="similarity">
    <text evidence="5 18">Belongs to the CDS family.</text>
</comment>
<evidence type="ECO:0000256" key="16">
    <source>
        <dbReference type="ARBA" id="ARBA00023209"/>
    </source>
</evidence>
<evidence type="ECO:0000256" key="13">
    <source>
        <dbReference type="ARBA" id="ARBA00022989"/>
    </source>
</evidence>
<feature type="transmembrane region" description="Helical" evidence="19">
    <location>
        <begin position="76"/>
        <end position="94"/>
    </location>
</feature>
<sequence>MLKQRILTAVVLAPLALASVIFLPPTAFSVLIALVIMLAAWEWANLSGFEDAVTRLGYAVLTGVACWFVQGVSAYLLLAVSIVWWLIAFALVKGYPVSAKFCHSRLLRLVMGLLTLVPAWFALSKLKFHDQQGWTIMLVFLLVWAADVGAYFAGKNLGRHKLAERVSPKKTIEGLVGGLLMSLLVAACVGLYHDLSFARGMGLLLLSVAVVLVSVLGDLFESMLKRERGIKDSSNLLPGHGGVLDRIDSLTAAIPVFTLALIVAGS</sequence>
<dbReference type="EC" id="2.7.7.41" evidence="6 18"/>
<evidence type="ECO:0000256" key="19">
    <source>
        <dbReference type="SAM" id="Phobius"/>
    </source>
</evidence>
<gene>
    <name evidence="20" type="ORF">GZ78_09075</name>
</gene>
<feature type="transmembrane region" description="Helical" evidence="19">
    <location>
        <begin position="106"/>
        <end position="123"/>
    </location>
</feature>
<dbReference type="STRING" id="1137799.GZ78_09075"/>
<evidence type="ECO:0000256" key="17">
    <source>
        <dbReference type="ARBA" id="ARBA00023264"/>
    </source>
</evidence>
<dbReference type="RefSeq" id="WP_034834706.1">
    <property type="nucleotide sequence ID" value="NZ_JOKH01000002.1"/>
</dbReference>
<keyword evidence="15 19" id="KW-0472">Membrane</keyword>
<evidence type="ECO:0000256" key="18">
    <source>
        <dbReference type="RuleBase" id="RU003938"/>
    </source>
</evidence>
<accession>A0A081NH86</accession>
<keyword evidence="11 18" id="KW-0812">Transmembrane</keyword>
<proteinExistence type="inferred from homology"/>
<dbReference type="PANTHER" id="PTHR46382">
    <property type="entry name" value="PHOSPHATIDATE CYTIDYLYLTRANSFERASE"/>
    <property type="match status" value="1"/>
</dbReference>
<dbReference type="GO" id="GO:0005886">
    <property type="term" value="C:plasma membrane"/>
    <property type="evidence" value="ECO:0007669"/>
    <property type="project" value="UniProtKB-SubCell"/>
</dbReference>
<dbReference type="GO" id="GO:0016024">
    <property type="term" value="P:CDP-diacylglycerol biosynthetic process"/>
    <property type="evidence" value="ECO:0007669"/>
    <property type="project" value="UniProtKB-UniPathway"/>
</dbReference>
<evidence type="ECO:0000256" key="11">
    <source>
        <dbReference type="ARBA" id="ARBA00022692"/>
    </source>
</evidence>
<evidence type="ECO:0000256" key="8">
    <source>
        <dbReference type="ARBA" id="ARBA00022475"/>
    </source>
</evidence>
<keyword evidence="16" id="KW-0594">Phospholipid biosynthesis</keyword>
<evidence type="ECO:0000313" key="20">
    <source>
        <dbReference type="EMBL" id="KEQ17809.1"/>
    </source>
</evidence>
<dbReference type="Proteomes" id="UP000028073">
    <property type="component" value="Unassembled WGS sequence"/>
</dbReference>
<organism evidence="20 21">
    <name type="scientific">Endozoicomonas numazuensis</name>
    <dbReference type="NCBI Taxonomy" id="1137799"/>
    <lineage>
        <taxon>Bacteria</taxon>
        <taxon>Pseudomonadati</taxon>
        <taxon>Pseudomonadota</taxon>
        <taxon>Gammaproteobacteria</taxon>
        <taxon>Oceanospirillales</taxon>
        <taxon>Endozoicomonadaceae</taxon>
        <taxon>Endozoicomonas</taxon>
    </lineage>
</organism>
<dbReference type="GO" id="GO:0004605">
    <property type="term" value="F:phosphatidate cytidylyltransferase activity"/>
    <property type="evidence" value="ECO:0007669"/>
    <property type="project" value="UniProtKB-EC"/>
</dbReference>
<evidence type="ECO:0000256" key="7">
    <source>
        <dbReference type="ARBA" id="ARBA00019373"/>
    </source>
</evidence>
<evidence type="ECO:0000256" key="9">
    <source>
        <dbReference type="ARBA" id="ARBA00022516"/>
    </source>
</evidence>
<dbReference type="OrthoDB" id="9799199at2"/>
<evidence type="ECO:0000256" key="1">
    <source>
        <dbReference type="ARBA" id="ARBA00001698"/>
    </source>
</evidence>
<keyword evidence="9" id="KW-0444">Lipid biosynthesis</keyword>
<keyword evidence="8" id="KW-1003">Cell membrane</keyword>
<reference evidence="20 21" key="1">
    <citation type="submission" date="2014-06" db="EMBL/GenBank/DDBJ databases">
        <title>Whole Genome Sequences of Three Symbiotic Endozoicomonas Bacteria.</title>
        <authorList>
            <person name="Neave M.J."/>
            <person name="Apprill A."/>
            <person name="Voolstra C.R."/>
        </authorList>
    </citation>
    <scope>NUCLEOTIDE SEQUENCE [LARGE SCALE GENOMIC DNA]</scope>
    <source>
        <strain evidence="20 21">DSM 25634</strain>
    </source>
</reference>
<feature type="transmembrane region" description="Helical" evidence="19">
    <location>
        <begin position="174"/>
        <end position="192"/>
    </location>
</feature>
<dbReference type="EMBL" id="JOKH01000002">
    <property type="protein sequence ID" value="KEQ17809.1"/>
    <property type="molecule type" value="Genomic_DNA"/>
</dbReference>
<dbReference type="AlphaFoldDB" id="A0A081NH86"/>
<keyword evidence="10 18" id="KW-0808">Transferase</keyword>
<comment type="caution">
    <text evidence="20">The sequence shown here is derived from an EMBL/GenBank/DDBJ whole genome shotgun (WGS) entry which is preliminary data.</text>
</comment>
<keyword evidence="13 19" id="KW-1133">Transmembrane helix</keyword>
<evidence type="ECO:0000256" key="12">
    <source>
        <dbReference type="ARBA" id="ARBA00022695"/>
    </source>
</evidence>
<feature type="transmembrane region" description="Helical" evidence="19">
    <location>
        <begin position="198"/>
        <end position="220"/>
    </location>
</feature>
<keyword evidence="21" id="KW-1185">Reference proteome</keyword>
<evidence type="ECO:0000256" key="3">
    <source>
        <dbReference type="ARBA" id="ARBA00005119"/>
    </source>
</evidence>
<evidence type="ECO:0000256" key="2">
    <source>
        <dbReference type="ARBA" id="ARBA00004651"/>
    </source>
</evidence>
<dbReference type="Pfam" id="PF01148">
    <property type="entry name" value="CTP_transf_1"/>
    <property type="match status" value="1"/>
</dbReference>
<evidence type="ECO:0000256" key="15">
    <source>
        <dbReference type="ARBA" id="ARBA00023136"/>
    </source>
</evidence>